<dbReference type="EMBL" id="SSDS01000070">
    <property type="protein sequence ID" value="TXG76602.1"/>
    <property type="molecule type" value="Genomic_DNA"/>
</dbReference>
<name>A0A5C7J6Q1_9BACT</name>
<organism evidence="1 2">
    <name type="scientific">Candidatus Dojkabacteria bacterium</name>
    <dbReference type="NCBI Taxonomy" id="2099670"/>
    <lineage>
        <taxon>Bacteria</taxon>
        <taxon>Candidatus Dojkabacteria</taxon>
    </lineage>
</organism>
<proteinExistence type="predicted"/>
<protein>
    <submittedName>
        <fullName evidence="1">Uncharacterized protein</fullName>
    </submittedName>
</protein>
<sequence>MANKTKCCKSIAHLDWLATSINLDKGLGAKSFRYRCGVCGNRCKATQSVTGGMFQKSFYKLFEEEILKAHKNNYGER</sequence>
<comment type="caution">
    <text evidence="1">The sequence shown here is derived from an EMBL/GenBank/DDBJ whole genome shotgun (WGS) entry which is preliminary data.</text>
</comment>
<dbReference type="AlphaFoldDB" id="A0A5C7J6Q1"/>
<gene>
    <name evidence="1" type="ORF">E6Q11_04345</name>
</gene>
<reference evidence="1 2" key="1">
    <citation type="submission" date="2018-09" db="EMBL/GenBank/DDBJ databases">
        <title>Metagenome Assembled Genomes from an Advanced Water Purification Facility.</title>
        <authorList>
            <person name="Stamps B.W."/>
            <person name="Spear J.R."/>
        </authorList>
    </citation>
    <scope>NUCLEOTIDE SEQUENCE [LARGE SCALE GENOMIC DNA]</scope>
    <source>
        <strain evidence="1">Bin_63_2</strain>
    </source>
</reference>
<evidence type="ECO:0000313" key="2">
    <source>
        <dbReference type="Proteomes" id="UP000321026"/>
    </source>
</evidence>
<dbReference type="Proteomes" id="UP000321026">
    <property type="component" value="Unassembled WGS sequence"/>
</dbReference>
<evidence type="ECO:0000313" key="1">
    <source>
        <dbReference type="EMBL" id="TXG76602.1"/>
    </source>
</evidence>
<accession>A0A5C7J6Q1</accession>